<protein>
    <submittedName>
        <fullName evidence="1">Uncharacterized protein</fullName>
    </submittedName>
</protein>
<accession>A0A5C6CJP4</accession>
<comment type="caution">
    <text evidence="1">The sequence shown here is derived from an EMBL/GenBank/DDBJ whole genome shotgun (WGS) entry which is preliminary data.</text>
</comment>
<reference evidence="1 2" key="1">
    <citation type="submission" date="2019-02" db="EMBL/GenBank/DDBJ databases">
        <title>Deep-cultivation of Planctomycetes and their phenomic and genomic characterization uncovers novel biology.</title>
        <authorList>
            <person name="Wiegand S."/>
            <person name="Jogler M."/>
            <person name="Boedeker C."/>
            <person name="Pinto D."/>
            <person name="Vollmers J."/>
            <person name="Rivas-Marin E."/>
            <person name="Kohn T."/>
            <person name="Peeters S.H."/>
            <person name="Heuer A."/>
            <person name="Rast P."/>
            <person name="Oberbeckmann S."/>
            <person name="Bunk B."/>
            <person name="Jeske O."/>
            <person name="Meyerdierks A."/>
            <person name="Storesund J.E."/>
            <person name="Kallscheuer N."/>
            <person name="Luecker S."/>
            <person name="Lage O.M."/>
            <person name="Pohl T."/>
            <person name="Merkel B.J."/>
            <person name="Hornburger P."/>
            <person name="Mueller R.-W."/>
            <person name="Bruemmer F."/>
            <person name="Labrenz M."/>
            <person name="Spormann A.M."/>
            <person name="Op Den Camp H."/>
            <person name="Overmann J."/>
            <person name="Amann R."/>
            <person name="Jetten M.S.M."/>
            <person name="Mascher T."/>
            <person name="Medema M.H."/>
            <person name="Devos D.P."/>
            <person name="Kaster A.-K."/>
            <person name="Ovreas L."/>
            <person name="Rohde M."/>
            <person name="Galperin M.Y."/>
            <person name="Jogler C."/>
        </authorList>
    </citation>
    <scope>NUCLEOTIDE SEQUENCE [LARGE SCALE GENOMIC DNA]</scope>
    <source>
        <strain evidence="1 2">Pla144</strain>
    </source>
</reference>
<dbReference type="EMBL" id="SJPS01000005">
    <property type="protein sequence ID" value="TWU24800.1"/>
    <property type="molecule type" value="Genomic_DNA"/>
</dbReference>
<gene>
    <name evidence="1" type="ORF">Pla144_36860</name>
</gene>
<name>A0A5C6CJP4_9BACT</name>
<sequence>MHPQRVLHFRKLHSVGFTEGGCSRWPKVNLANFLGLIALPQEIDSWSLVTLQDRLVKTGAKVVRHEKYATFQFAEVAVKRTLFVAIPYRIIQLAIHLLVM</sequence>
<dbReference type="Proteomes" id="UP000318437">
    <property type="component" value="Unassembled WGS sequence"/>
</dbReference>
<evidence type="ECO:0000313" key="1">
    <source>
        <dbReference type="EMBL" id="TWU24800.1"/>
    </source>
</evidence>
<proteinExistence type="predicted"/>
<organism evidence="1 2">
    <name type="scientific">Bythopirellula polymerisocia</name>
    <dbReference type="NCBI Taxonomy" id="2528003"/>
    <lineage>
        <taxon>Bacteria</taxon>
        <taxon>Pseudomonadati</taxon>
        <taxon>Planctomycetota</taxon>
        <taxon>Planctomycetia</taxon>
        <taxon>Pirellulales</taxon>
        <taxon>Lacipirellulaceae</taxon>
        <taxon>Bythopirellula</taxon>
    </lineage>
</organism>
<evidence type="ECO:0000313" key="2">
    <source>
        <dbReference type="Proteomes" id="UP000318437"/>
    </source>
</evidence>
<keyword evidence="2" id="KW-1185">Reference proteome</keyword>
<dbReference type="AlphaFoldDB" id="A0A5C6CJP4"/>